<dbReference type="Pfam" id="PF12697">
    <property type="entry name" value="Abhydrolase_6"/>
    <property type="match status" value="1"/>
</dbReference>
<dbReference type="PANTHER" id="PTHR37017">
    <property type="entry name" value="AB HYDROLASE-1 DOMAIN-CONTAINING PROTEIN-RELATED"/>
    <property type="match status" value="1"/>
</dbReference>
<dbReference type="RefSeq" id="WP_179669464.1">
    <property type="nucleotide sequence ID" value="NZ_JACCFP010000001.1"/>
</dbReference>
<dbReference type="SUPFAM" id="SSF53474">
    <property type="entry name" value="alpha/beta-Hydrolases"/>
    <property type="match status" value="1"/>
</dbReference>
<dbReference type="InterPro" id="IPR029058">
    <property type="entry name" value="AB_hydrolase_fold"/>
</dbReference>
<dbReference type="InterPro" id="IPR000073">
    <property type="entry name" value="AB_hydrolase_1"/>
</dbReference>
<evidence type="ECO:0000313" key="4">
    <source>
        <dbReference type="Proteomes" id="UP000530424"/>
    </source>
</evidence>
<reference evidence="3 4" key="1">
    <citation type="submission" date="2020-07" db="EMBL/GenBank/DDBJ databases">
        <title>Sequencing the genomes of 1000 actinobacteria strains.</title>
        <authorList>
            <person name="Klenk H.-P."/>
        </authorList>
    </citation>
    <scope>NUCLEOTIDE SEQUENCE [LARGE SCALE GENOMIC DNA]</scope>
    <source>
        <strain evidence="3 4">DSM 103833</strain>
    </source>
</reference>
<dbReference type="AlphaFoldDB" id="A0A853C9S3"/>
<feature type="signal peptide" evidence="1">
    <location>
        <begin position="1"/>
        <end position="24"/>
    </location>
</feature>
<dbReference type="InterPro" id="IPR052897">
    <property type="entry name" value="Sec-Metab_Biosynth_Hydrolase"/>
</dbReference>
<keyword evidence="4" id="KW-1185">Reference proteome</keyword>
<name>A0A853C9S3_9ACTN</name>
<evidence type="ECO:0000313" key="3">
    <source>
        <dbReference type="EMBL" id="NYJ03188.1"/>
    </source>
</evidence>
<dbReference type="Proteomes" id="UP000530424">
    <property type="component" value="Unassembled WGS sequence"/>
</dbReference>
<feature type="chain" id="PRO_5033036536" evidence="1">
    <location>
        <begin position="25"/>
        <end position="272"/>
    </location>
</feature>
<keyword evidence="1" id="KW-0732">Signal</keyword>
<evidence type="ECO:0000259" key="2">
    <source>
        <dbReference type="Pfam" id="PF12697"/>
    </source>
</evidence>
<dbReference type="PANTHER" id="PTHR37017:SF11">
    <property type="entry name" value="ESTERASE_LIPASE_THIOESTERASE DOMAIN-CONTAINING PROTEIN"/>
    <property type="match status" value="1"/>
</dbReference>
<evidence type="ECO:0000256" key="1">
    <source>
        <dbReference type="SAM" id="SignalP"/>
    </source>
</evidence>
<organism evidence="3 4">
    <name type="scientific">Nocardioides thalensis</name>
    <dbReference type="NCBI Taxonomy" id="1914755"/>
    <lineage>
        <taxon>Bacteria</taxon>
        <taxon>Bacillati</taxon>
        <taxon>Actinomycetota</taxon>
        <taxon>Actinomycetes</taxon>
        <taxon>Propionibacteriales</taxon>
        <taxon>Nocardioidaceae</taxon>
        <taxon>Nocardioides</taxon>
    </lineage>
</organism>
<dbReference type="Gene3D" id="3.40.50.1820">
    <property type="entry name" value="alpha/beta hydrolase"/>
    <property type="match status" value="1"/>
</dbReference>
<feature type="domain" description="AB hydrolase-1" evidence="2">
    <location>
        <begin position="41"/>
        <end position="264"/>
    </location>
</feature>
<comment type="caution">
    <text evidence="3">The sequence shown here is derived from an EMBL/GenBank/DDBJ whole genome shotgun (WGS) entry which is preliminary data.</text>
</comment>
<dbReference type="EMBL" id="JACCFP010000001">
    <property type="protein sequence ID" value="NYJ03188.1"/>
    <property type="molecule type" value="Genomic_DNA"/>
</dbReference>
<protein>
    <submittedName>
        <fullName evidence="3">Pimeloyl-ACP methyl ester carboxylesterase</fullName>
    </submittedName>
</protein>
<dbReference type="GO" id="GO:0003824">
    <property type="term" value="F:catalytic activity"/>
    <property type="evidence" value="ECO:0007669"/>
    <property type="project" value="UniProtKB-ARBA"/>
</dbReference>
<proteinExistence type="predicted"/>
<accession>A0A853C9S3</accession>
<gene>
    <name evidence="3" type="ORF">HNR19_003886</name>
</gene>
<sequence>MRIHLAAAATLIAAAVPASTSAHASPPPGELTQRAATKPTIVLVHGAWADASSWSAVARGLINDGHRVLTAPNPLRGPANDIAYLEAYLAERTDGPVVLVGHSYGGTVISGVDDPDVEALVYINAFIPAEGESTFQLATSKPGSHLGADPATVFDTVDYPGAPEGDVDLYVKRKVFIGAFGNDLPRRTAADLALAQRPLTYSGGLEASPAPSWDTIPSWSLIGTLDNVIPIAQQRAMSTRAGSTTVRVKAGHLSMLSKADKVIDLIDRAVGN</sequence>